<dbReference type="PANTHER" id="PTHR43102">
    <property type="entry name" value="SLR1143 PROTEIN"/>
    <property type="match status" value="1"/>
</dbReference>
<dbReference type="Pfam" id="PF01590">
    <property type="entry name" value="GAF"/>
    <property type="match status" value="1"/>
</dbReference>
<protein>
    <recommendedName>
        <fullName evidence="1">GAF domain-containing protein</fullName>
    </recommendedName>
</protein>
<gene>
    <name evidence="2" type="ORF">VP01_410g11</name>
</gene>
<name>A0A0L6UT71_9BASI</name>
<evidence type="ECO:0000313" key="3">
    <source>
        <dbReference type="Proteomes" id="UP000037035"/>
    </source>
</evidence>
<comment type="caution">
    <text evidence="2">The sequence shown here is derived from an EMBL/GenBank/DDBJ whole genome shotgun (WGS) entry which is preliminary data.</text>
</comment>
<dbReference type="VEuPathDB" id="FungiDB:VP01_410g11"/>
<dbReference type="InterPro" id="IPR029016">
    <property type="entry name" value="GAF-like_dom_sf"/>
</dbReference>
<evidence type="ECO:0000313" key="2">
    <source>
        <dbReference type="EMBL" id="KNZ51060.1"/>
    </source>
</evidence>
<accession>A0A0L6UT71</accession>
<sequence>MAHILACPHGITLPYSSIFNVGLPHKSPRVAKSKSSEYFWRKAITGSVVDRAPKGDTVEDFDEAWFDPNAPPVLSDSENESIPKVNKVSTQRRKKRFTKIRRIFFKAFVPGSDATRHRSNIVASTEIIRRDDPTNPHAKNPTMSLTSLKFKSNGTKIQVQKVIATIKARVSASSPRDQLPKTWEEYDCWYSNGQIDIMNPPLPPMTPETEGGIPPAYQSKFYAAPQPTNERTRQLVLNRLGVFGNKGFDATEEGAARAKARTEIGDKLMEENTLPASLDEDWECRASLLSEKSGVSFQVAQGSLDGRRNPQLPPETLEQHPIFRKIVKHCRELFGTDLCALSRNPSDPRCPTIKVLDEDRQIFLAEAGCGGIRDTPRDVTLCAHTILSGRKGFAVLDALKDWRFENSQLTREWNSRFYAGVPLFSPNFDGSQESEENLCPIGTLCIVDRNPRDFFSVGDRKKFLYMSEYARREIEKWFAKKMERKMETLTARQEQWNHRLKRIISSSSDEGASLGSEVLSDHPASKPFSFRRLSSFRSDSTVGASFSSRRPSFSKSPTQTGPGFFDDVKVAVKPKIRKVFDVATKLIAETLDLSLVYLTAVVPPAESQVPGKTLIISGHNIPLPVPVFDAGLHLRVLRAPEGGFLYQNPTMKECEEASFQPQGPGMKTYASAMLIAVGSEAQSNSGSGGFVLAAYTEDPNRVFGAEDVNFMKQFAQQLSIYTARLQF</sequence>
<dbReference type="PANTHER" id="PTHR43102:SF2">
    <property type="entry name" value="GAF DOMAIN-CONTAINING PROTEIN"/>
    <property type="match status" value="1"/>
</dbReference>
<dbReference type="InterPro" id="IPR003018">
    <property type="entry name" value="GAF"/>
</dbReference>
<dbReference type="Proteomes" id="UP000037035">
    <property type="component" value="Unassembled WGS sequence"/>
</dbReference>
<reference evidence="2 3" key="1">
    <citation type="submission" date="2015-08" db="EMBL/GenBank/DDBJ databases">
        <title>Next Generation Sequencing and Analysis of the Genome of Puccinia sorghi L Schw, the Causal Agent of Maize Common Rust.</title>
        <authorList>
            <person name="Rochi L."/>
            <person name="Burguener G."/>
            <person name="Darino M."/>
            <person name="Turjanski A."/>
            <person name="Kreff E."/>
            <person name="Dieguez M.J."/>
            <person name="Sacco F."/>
        </authorList>
    </citation>
    <scope>NUCLEOTIDE SEQUENCE [LARGE SCALE GENOMIC DNA]</scope>
    <source>
        <strain evidence="2 3">RO10H11247</strain>
    </source>
</reference>
<dbReference type="AlphaFoldDB" id="A0A0L6UT71"/>
<dbReference type="OrthoDB" id="21225at2759"/>
<keyword evidence="3" id="KW-1185">Reference proteome</keyword>
<evidence type="ECO:0000259" key="1">
    <source>
        <dbReference type="Pfam" id="PF01590"/>
    </source>
</evidence>
<dbReference type="Gene3D" id="3.30.450.40">
    <property type="match status" value="1"/>
</dbReference>
<dbReference type="STRING" id="27349.A0A0L6UT71"/>
<proteinExistence type="predicted"/>
<feature type="domain" description="GAF" evidence="1">
    <location>
        <begin position="320"/>
        <end position="455"/>
    </location>
</feature>
<organism evidence="2 3">
    <name type="scientific">Puccinia sorghi</name>
    <dbReference type="NCBI Taxonomy" id="27349"/>
    <lineage>
        <taxon>Eukaryota</taxon>
        <taxon>Fungi</taxon>
        <taxon>Dikarya</taxon>
        <taxon>Basidiomycota</taxon>
        <taxon>Pucciniomycotina</taxon>
        <taxon>Pucciniomycetes</taxon>
        <taxon>Pucciniales</taxon>
        <taxon>Pucciniaceae</taxon>
        <taxon>Puccinia</taxon>
    </lineage>
</organism>
<dbReference type="EMBL" id="LAVV01009180">
    <property type="protein sequence ID" value="KNZ51060.1"/>
    <property type="molecule type" value="Genomic_DNA"/>
</dbReference>
<dbReference type="SUPFAM" id="SSF55781">
    <property type="entry name" value="GAF domain-like"/>
    <property type="match status" value="1"/>
</dbReference>